<protein>
    <submittedName>
        <fullName evidence="1">Dihydrodipicolinate synthase family protein</fullName>
    </submittedName>
</protein>
<dbReference type="InterPro" id="IPR013785">
    <property type="entry name" value="Aldolase_TIM"/>
</dbReference>
<proteinExistence type="predicted"/>
<dbReference type="RefSeq" id="WP_255889271.1">
    <property type="nucleotide sequence ID" value="NZ_JAFMZM010000002.1"/>
</dbReference>
<dbReference type="Pfam" id="PF06187">
    <property type="entry name" value="DUF993"/>
    <property type="match status" value="1"/>
</dbReference>
<dbReference type="InterPro" id="IPR009334">
    <property type="entry name" value="DUF993"/>
</dbReference>
<dbReference type="Gene3D" id="3.20.20.70">
    <property type="entry name" value="Aldolase class I"/>
    <property type="match status" value="1"/>
</dbReference>
<comment type="caution">
    <text evidence="1">The sequence shown here is derived from an EMBL/GenBank/DDBJ whole genome shotgun (WGS) entry which is preliminary data.</text>
</comment>
<name>A0ABW2NBD8_9ACTN</name>
<dbReference type="SUPFAM" id="SSF51569">
    <property type="entry name" value="Aldolase"/>
    <property type="match status" value="1"/>
</dbReference>
<reference evidence="2" key="1">
    <citation type="journal article" date="2019" name="Int. J. Syst. Evol. Microbiol.">
        <title>The Global Catalogue of Microorganisms (GCM) 10K type strain sequencing project: providing services to taxonomists for standard genome sequencing and annotation.</title>
        <authorList>
            <consortium name="The Broad Institute Genomics Platform"/>
            <consortium name="The Broad Institute Genome Sequencing Center for Infectious Disease"/>
            <person name="Wu L."/>
            <person name="Ma J."/>
        </authorList>
    </citation>
    <scope>NUCLEOTIDE SEQUENCE [LARGE SCALE GENOMIC DNA]</scope>
    <source>
        <strain evidence="2">FCH27</strain>
    </source>
</reference>
<dbReference type="EMBL" id="JBHTCH010000030">
    <property type="protein sequence ID" value="MFC7363386.1"/>
    <property type="molecule type" value="Genomic_DNA"/>
</dbReference>
<evidence type="ECO:0000313" key="2">
    <source>
        <dbReference type="Proteomes" id="UP001596524"/>
    </source>
</evidence>
<dbReference type="Proteomes" id="UP001596524">
    <property type="component" value="Unassembled WGS sequence"/>
</dbReference>
<keyword evidence="2" id="KW-1185">Reference proteome</keyword>
<gene>
    <name evidence="1" type="ORF">ACFQO6_24150</name>
</gene>
<evidence type="ECO:0000313" key="1">
    <source>
        <dbReference type="EMBL" id="MFC7363386.1"/>
    </source>
</evidence>
<accession>A0ABW2NBD8</accession>
<sequence>MTATTTTRSGHRTTVAIPTADGGWRDVQIREPREWQHRPGGSTSRVAFAAAHVVADPRGENVPGSPAVVDWDSTLAFRAHLFSYGFGVAEAMDTAQRNMGLDWPAVQELVRRSAEQARDHGARVASGAGTDHATALATLADVREAYLEQVAYVESCGSQVIVMASRQLAALARTPDDYLGVYDAVLSQVREPVILHWLGEAFDPQLRGYWGSPDVDAATATFLDLVRAHADKVDGVKVSLLSADHEIGLRAALPAGVRLYTGDDFNYPELIRGDGTHHSDALLGAFAAIAPAAAAALAALDEGDLATYDTEMAPTLPLSRHVFEAPTWHYKTGIAFLSWLGGHQPGFTMVSGLQSARSAVHLGRLYELANDAQLLPDPDLAAHRLGVWLEGAGIVR</sequence>
<organism evidence="1 2">
    <name type="scientific">Nocardioides astragali</name>
    <dbReference type="NCBI Taxonomy" id="1776736"/>
    <lineage>
        <taxon>Bacteria</taxon>
        <taxon>Bacillati</taxon>
        <taxon>Actinomycetota</taxon>
        <taxon>Actinomycetes</taxon>
        <taxon>Propionibacteriales</taxon>
        <taxon>Nocardioidaceae</taxon>
        <taxon>Nocardioides</taxon>
    </lineage>
</organism>